<organism evidence="1 2">
    <name type="scientific">Actinocorallia longicatena</name>
    <dbReference type="NCBI Taxonomy" id="111803"/>
    <lineage>
        <taxon>Bacteria</taxon>
        <taxon>Bacillati</taxon>
        <taxon>Actinomycetota</taxon>
        <taxon>Actinomycetes</taxon>
        <taxon>Streptosporangiales</taxon>
        <taxon>Thermomonosporaceae</taxon>
        <taxon>Actinocorallia</taxon>
    </lineage>
</organism>
<reference evidence="2" key="1">
    <citation type="journal article" date="2019" name="Int. J. Syst. Evol. Microbiol.">
        <title>The Global Catalogue of Microorganisms (GCM) 10K type strain sequencing project: providing services to taxonomists for standard genome sequencing and annotation.</title>
        <authorList>
            <consortium name="The Broad Institute Genomics Platform"/>
            <consortium name="The Broad Institute Genome Sequencing Center for Infectious Disease"/>
            <person name="Wu L."/>
            <person name="Ma J."/>
        </authorList>
    </citation>
    <scope>NUCLEOTIDE SEQUENCE [LARGE SCALE GENOMIC DNA]</scope>
    <source>
        <strain evidence="2">JCM 9377</strain>
    </source>
</reference>
<comment type="caution">
    <text evidence="1">The sequence shown here is derived from an EMBL/GenBank/DDBJ whole genome shotgun (WGS) entry which is preliminary data.</text>
</comment>
<sequence>MHAFVTTMLDTGVDLRGVQITARHADPPHDDALDRAHNLDRHPNYILAAFSEVISAAFPVTSFAMLPGCWGPNGSRAGLRGASVR</sequence>
<dbReference type="Proteomes" id="UP001501237">
    <property type="component" value="Unassembled WGS sequence"/>
</dbReference>
<proteinExistence type="predicted"/>
<name>A0ABP6PYE3_9ACTN</name>
<keyword evidence="2" id="KW-1185">Reference proteome</keyword>
<protein>
    <submittedName>
        <fullName evidence="1">Uncharacterized protein</fullName>
    </submittedName>
</protein>
<gene>
    <name evidence="1" type="ORF">GCM10010468_02130</name>
</gene>
<accession>A0ABP6PYE3</accession>
<dbReference type="EMBL" id="BAAAUV010000001">
    <property type="protein sequence ID" value="GAA3193034.1"/>
    <property type="molecule type" value="Genomic_DNA"/>
</dbReference>
<evidence type="ECO:0000313" key="2">
    <source>
        <dbReference type="Proteomes" id="UP001501237"/>
    </source>
</evidence>
<dbReference type="RefSeq" id="WP_344821208.1">
    <property type="nucleotide sequence ID" value="NZ_BAAAUV010000001.1"/>
</dbReference>
<evidence type="ECO:0000313" key="1">
    <source>
        <dbReference type="EMBL" id="GAA3193034.1"/>
    </source>
</evidence>